<proteinExistence type="predicted"/>
<accession>A0A0F9YE50</accession>
<evidence type="ECO:0000256" key="1">
    <source>
        <dbReference type="SAM" id="SignalP"/>
    </source>
</evidence>
<dbReference type="AlphaFoldDB" id="A0A0F9YE50"/>
<evidence type="ECO:0000313" key="2">
    <source>
        <dbReference type="EMBL" id="KKP29984.1"/>
    </source>
</evidence>
<feature type="chain" id="PRO_5002530190" evidence="1">
    <location>
        <begin position="40"/>
        <end position="330"/>
    </location>
</feature>
<evidence type="ECO:0000313" key="3">
    <source>
        <dbReference type="Proteomes" id="UP000034934"/>
    </source>
</evidence>
<protein>
    <submittedName>
        <fullName evidence="2">Uncharacterized protein</fullName>
    </submittedName>
</protein>
<feature type="signal peptide" evidence="1">
    <location>
        <begin position="1"/>
        <end position="39"/>
    </location>
</feature>
<feature type="non-terminal residue" evidence="2">
    <location>
        <position position="330"/>
    </location>
</feature>
<comment type="caution">
    <text evidence="2">The sequence shown here is derived from an EMBL/GenBank/DDBJ whole genome shotgun (WGS) entry which is preliminary data.</text>
</comment>
<name>A0A0F9YE50_9BACT</name>
<sequence length="330" mass="35217">MLNPKLQIKIKNFYKSKKNFFILFLILFFLLSPFSTSHAAINKQINYQGKLTNASGVAVADGIYNMEFVLYDVSTGGVALWTETRTTTNRVQVTSGLFSVLLGEVTALTSVDFNQTLYLGVNIGGVDLTPVWDGEMTPRKKLGSVPSAVVAENAINIIGGSAGYVPFQTAANTTSFSSNFFWDNSNARLGIGTTSPLQQLQVGTGAGQHVVTIGDARIAIGTNSSSESRIQTGSGKNLTFAVNSDTWNLGTTAMTILTTGNVGIGTTGPAQKLTLIGDARFENNNRNYFKVTTSNGANVVNIGDDMDGGNAYLNINSDTSYSILNSRNIV</sequence>
<gene>
    <name evidence="2" type="ORF">UR19_C0006G0047</name>
</gene>
<keyword evidence="1" id="KW-0732">Signal</keyword>
<reference evidence="2 3" key="1">
    <citation type="journal article" date="2015" name="Nature">
        <title>rRNA introns, odd ribosomes, and small enigmatic genomes across a large radiation of phyla.</title>
        <authorList>
            <person name="Brown C.T."/>
            <person name="Hug L.A."/>
            <person name="Thomas B.C."/>
            <person name="Sharon I."/>
            <person name="Castelle C.J."/>
            <person name="Singh A."/>
            <person name="Wilkins M.J."/>
            <person name="Williams K.H."/>
            <person name="Banfield J.F."/>
        </authorList>
    </citation>
    <scope>NUCLEOTIDE SEQUENCE [LARGE SCALE GENOMIC DNA]</scope>
</reference>
<dbReference type="Proteomes" id="UP000034934">
    <property type="component" value="Unassembled WGS sequence"/>
</dbReference>
<organism evidence="2 3">
    <name type="scientific">Candidatus Nomurabacteria bacterium GW2011_GWF1_31_48</name>
    <dbReference type="NCBI Taxonomy" id="1618767"/>
    <lineage>
        <taxon>Bacteria</taxon>
        <taxon>Candidatus Nomuraibacteriota</taxon>
    </lineage>
</organism>
<dbReference type="EMBL" id="LBOG01000006">
    <property type="protein sequence ID" value="KKP29984.1"/>
    <property type="molecule type" value="Genomic_DNA"/>
</dbReference>